<protein>
    <submittedName>
        <fullName evidence="1">Uncharacterized protein</fullName>
    </submittedName>
</protein>
<reference evidence="1 2" key="1">
    <citation type="journal article" date="2013" name="Genome Announc.">
        <title>Draft Genome Sequence of Cyclobacterium qasimii Strain M12-11BT, Isolated from Arctic Marine Sediment.</title>
        <authorList>
            <person name="Shivaji S."/>
            <person name="Ara S."/>
            <person name="Singh A."/>
            <person name="Kumar Pinnaka A."/>
        </authorList>
    </citation>
    <scope>NUCLEOTIDE SEQUENCE [LARGE SCALE GENOMIC DNA]</scope>
    <source>
        <strain evidence="1 2">M12-11B</strain>
    </source>
</reference>
<comment type="caution">
    <text evidence="1">The sequence shown here is derived from an EMBL/GenBank/DDBJ whole genome shotgun (WGS) entry which is preliminary data.</text>
</comment>
<evidence type="ECO:0000313" key="2">
    <source>
        <dbReference type="Proteomes" id="UP000014974"/>
    </source>
</evidence>
<name>S7WTB7_9BACT</name>
<sequence>MFLDFIKAVKGIDPKEKASKSRLIKGITSLLFEAYLPIVRD</sequence>
<organism evidence="1 2">
    <name type="scientific">Cyclobacterium qasimii M12-11B</name>
    <dbReference type="NCBI Taxonomy" id="641524"/>
    <lineage>
        <taxon>Bacteria</taxon>
        <taxon>Pseudomonadati</taxon>
        <taxon>Bacteroidota</taxon>
        <taxon>Cytophagia</taxon>
        <taxon>Cytophagales</taxon>
        <taxon>Cyclobacteriaceae</taxon>
        <taxon>Cyclobacterium</taxon>
    </lineage>
</organism>
<dbReference type="Proteomes" id="UP000014974">
    <property type="component" value="Unassembled WGS sequence"/>
</dbReference>
<dbReference type="EMBL" id="ATNM01000131">
    <property type="protein sequence ID" value="EPR67343.1"/>
    <property type="molecule type" value="Genomic_DNA"/>
</dbReference>
<accession>S7WTB7</accession>
<gene>
    <name evidence="1" type="ORF">ADICYQ_3616</name>
</gene>
<proteinExistence type="predicted"/>
<evidence type="ECO:0000313" key="1">
    <source>
        <dbReference type="EMBL" id="EPR67343.1"/>
    </source>
</evidence>
<dbReference type="AlphaFoldDB" id="S7WTB7"/>
<dbReference type="STRING" id="641524.ADICYQ_3616"/>